<comment type="caution">
    <text evidence="1">The sequence shown here is derived from an EMBL/GenBank/DDBJ whole genome shotgun (WGS) entry which is preliminary data.</text>
</comment>
<dbReference type="GO" id="GO:0016740">
    <property type="term" value="F:transferase activity"/>
    <property type="evidence" value="ECO:0007669"/>
    <property type="project" value="UniProtKB-KW"/>
</dbReference>
<dbReference type="GO" id="GO:0005829">
    <property type="term" value="C:cytosol"/>
    <property type="evidence" value="ECO:0007669"/>
    <property type="project" value="TreeGrafter"/>
</dbReference>
<dbReference type="EMBL" id="SUYD01000002">
    <property type="protein sequence ID" value="MBE6265361.1"/>
    <property type="molecule type" value="Genomic_DNA"/>
</dbReference>
<dbReference type="Gene3D" id="3.90.550.10">
    <property type="entry name" value="Spore Coat Polysaccharide Biosynthesis Protein SpsA, Chain A"/>
    <property type="match status" value="1"/>
</dbReference>
<dbReference type="Pfam" id="PF02348">
    <property type="entry name" value="CTP_transf_3"/>
    <property type="match status" value="1"/>
</dbReference>
<organism evidence="1 2">
    <name type="scientific">Xylanibacter ruminicola</name>
    <name type="common">Prevotella ruminicola</name>
    <dbReference type="NCBI Taxonomy" id="839"/>
    <lineage>
        <taxon>Bacteria</taxon>
        <taxon>Pseudomonadati</taxon>
        <taxon>Bacteroidota</taxon>
        <taxon>Bacteroidia</taxon>
        <taxon>Bacteroidales</taxon>
        <taxon>Prevotellaceae</taxon>
        <taxon>Xylanibacter</taxon>
    </lineage>
</organism>
<gene>
    <name evidence="1" type="ORF">E7102_02640</name>
</gene>
<dbReference type="PANTHER" id="PTHR42866">
    <property type="entry name" value="3-DEOXY-MANNO-OCTULOSONATE CYTIDYLYLTRANSFERASE"/>
    <property type="match status" value="1"/>
</dbReference>
<name>A0A928BRT4_XYLRU</name>
<evidence type="ECO:0000313" key="1">
    <source>
        <dbReference type="EMBL" id="MBE6265361.1"/>
    </source>
</evidence>
<dbReference type="SUPFAM" id="SSF53448">
    <property type="entry name" value="Nucleotide-diphospho-sugar transferases"/>
    <property type="match status" value="1"/>
</dbReference>
<reference evidence="1" key="1">
    <citation type="submission" date="2019-04" db="EMBL/GenBank/DDBJ databases">
        <title>Evolution of Biomass-Degrading Anaerobic Consortia Revealed by Metagenomics.</title>
        <authorList>
            <person name="Peng X."/>
        </authorList>
    </citation>
    <scope>NUCLEOTIDE SEQUENCE</scope>
    <source>
        <strain evidence="1">SIG141</strain>
    </source>
</reference>
<dbReference type="Proteomes" id="UP000763088">
    <property type="component" value="Unassembled WGS sequence"/>
</dbReference>
<protein>
    <submittedName>
        <fullName evidence="1">Glycosyl transferase family 2</fullName>
    </submittedName>
</protein>
<evidence type="ECO:0000313" key="2">
    <source>
        <dbReference type="Proteomes" id="UP000763088"/>
    </source>
</evidence>
<dbReference type="InterPro" id="IPR029044">
    <property type="entry name" value="Nucleotide-diphossugar_trans"/>
</dbReference>
<keyword evidence="1" id="KW-0808">Transferase</keyword>
<dbReference type="PANTHER" id="PTHR42866:SF1">
    <property type="entry name" value="SPORE COAT POLYSACCHARIDE BIOSYNTHESIS PROTEIN SPSF"/>
    <property type="match status" value="1"/>
</dbReference>
<sequence>MIYFLVQARSGSTRMPKKILLPFYGGKSILDLLIEKLKQVADTKVIIATSANSNCDAIEEVANNHGVECFRGSEDDVLQRFIDAAEANKAEKLIRVCSDNPFLELNSIINLIKTVSEYKGDLDYMSFNINGTPSIKTHYGFWTEYVTLETLKRVKSLTDEKLYHEHVTNYIYTNPNKFRIDWIDGPAIIKTHPDIRLTIDTQEDFINAQHIYEELCENNPYPTIDQIISYLDCHKEYYQSMKKQISNNNK</sequence>
<dbReference type="InterPro" id="IPR003329">
    <property type="entry name" value="Cytidylyl_trans"/>
</dbReference>
<accession>A0A928BRT4</accession>
<proteinExistence type="predicted"/>
<dbReference type="AlphaFoldDB" id="A0A928BRT4"/>